<evidence type="ECO:0000313" key="2">
    <source>
        <dbReference type="Proteomes" id="UP001385389"/>
    </source>
</evidence>
<reference evidence="1 2" key="1">
    <citation type="submission" date="2024-03" db="EMBL/GenBank/DDBJ databases">
        <title>Phenotype and Genome Characterization of a Sulfate-Reducing Bacterium Pseudodesulfovibrio sp. strain 5S69, isolated from Petroleum Reservoir in Tatarstan (Russia).</title>
        <authorList>
            <person name="Bidzhieva S.K."/>
            <person name="Kadnikov V."/>
            <person name="Tourova T.P."/>
            <person name="Samigullina S.R."/>
            <person name="Sokolova D.S."/>
            <person name="Poltaraus A.B."/>
            <person name="Avtukh A.N."/>
            <person name="Tereshina V.M."/>
            <person name="Mardanov A.V."/>
            <person name="Nazina T.N."/>
        </authorList>
    </citation>
    <scope>NUCLEOTIDE SEQUENCE [LARGE SCALE GENOMIC DNA]</scope>
    <source>
        <strain evidence="1 2">5S69</strain>
    </source>
</reference>
<dbReference type="EMBL" id="CP146609">
    <property type="protein sequence ID" value="WWX21664.1"/>
    <property type="molecule type" value="Genomic_DNA"/>
</dbReference>
<proteinExistence type="predicted"/>
<accession>A0ABZ2IW51</accession>
<dbReference type="Proteomes" id="UP001385389">
    <property type="component" value="Chromosome"/>
</dbReference>
<evidence type="ECO:0008006" key="3">
    <source>
        <dbReference type="Google" id="ProtNLM"/>
    </source>
</evidence>
<gene>
    <name evidence="1" type="ORF">V8V93_14600</name>
</gene>
<sequence length="275" mass="31907">MTKNKQTKDKFVIEASDVSTAWANVLLEVGKPGKRSNPICVVITDQGNNPPLLHRSIHNTLNNFLMKRKETKDKFVTIEETASTIFPYKKWELSGRIGIEALQKWYIGTYLKKYKARCTFSKETYFERMVNFRCVKSNKTADEITHLNQLEYLINKWNTQTISPTKSEMQLSCFDPGKDHTDPHGLKFPCLQQLGFWITPNKQLTLSAFYTTQYIDSRAYGNYFGLLYLGKFLAQQTHSVFHSLRCMVSNPLLEAKKCLLKDVFTEAKNYRIQEN</sequence>
<dbReference type="RefSeq" id="WP_338667327.1">
    <property type="nucleotide sequence ID" value="NZ_CP146609.1"/>
</dbReference>
<keyword evidence="2" id="KW-1185">Reference proteome</keyword>
<evidence type="ECO:0000313" key="1">
    <source>
        <dbReference type="EMBL" id="WWX21664.1"/>
    </source>
</evidence>
<protein>
    <recommendedName>
        <fullName evidence="3">Thymidylate synthase</fullName>
    </recommendedName>
</protein>
<organism evidence="1 2">
    <name type="scientific">Pseudodesulfovibrio methanolicus</name>
    <dbReference type="NCBI Taxonomy" id="3126690"/>
    <lineage>
        <taxon>Bacteria</taxon>
        <taxon>Pseudomonadati</taxon>
        <taxon>Thermodesulfobacteriota</taxon>
        <taxon>Desulfovibrionia</taxon>
        <taxon>Desulfovibrionales</taxon>
        <taxon>Desulfovibrionaceae</taxon>
    </lineage>
</organism>
<name>A0ABZ2IW51_9BACT</name>